<protein>
    <submittedName>
        <fullName evidence="1">Conserved protein</fullName>
    </submittedName>
</protein>
<name>A0A081BFR2_9HYPH</name>
<comment type="caution">
    <text evidence="1">The sequence shown here is derived from an EMBL/GenBank/DDBJ whole genome shotgun (WGS) entry which is preliminary data.</text>
</comment>
<reference evidence="1 2" key="1">
    <citation type="submission" date="2014-07" db="EMBL/GenBank/DDBJ databases">
        <title>Tepidicaulis marinum gen. nov., sp. nov., a novel marine bacterium denitrifying nitrate to nitrous oxide strictly under microaerobic conditions.</title>
        <authorList>
            <person name="Takeuchi M."/>
            <person name="Yamagishi T."/>
            <person name="Kamagata Y."/>
            <person name="Oshima K."/>
            <person name="Hattori M."/>
            <person name="Katayama T."/>
            <person name="Hanada S."/>
            <person name="Tamaki H."/>
            <person name="Marumo K."/>
            <person name="Maeda H."/>
            <person name="Nedachi M."/>
            <person name="Iwasaki W."/>
            <person name="Suwa Y."/>
            <person name="Sakata S."/>
        </authorList>
    </citation>
    <scope>NUCLEOTIDE SEQUENCE [LARGE SCALE GENOMIC DNA]</scope>
    <source>
        <strain evidence="1 2">MA2</strain>
    </source>
</reference>
<organism evidence="1 2">
    <name type="scientific">Tepidicaulis marinus</name>
    <dbReference type="NCBI Taxonomy" id="1333998"/>
    <lineage>
        <taxon>Bacteria</taxon>
        <taxon>Pseudomonadati</taxon>
        <taxon>Pseudomonadota</taxon>
        <taxon>Alphaproteobacteria</taxon>
        <taxon>Hyphomicrobiales</taxon>
        <taxon>Parvibaculaceae</taxon>
        <taxon>Tepidicaulis</taxon>
    </lineage>
</organism>
<evidence type="ECO:0000313" key="2">
    <source>
        <dbReference type="Proteomes" id="UP000028702"/>
    </source>
</evidence>
<dbReference type="Proteomes" id="UP000028702">
    <property type="component" value="Unassembled WGS sequence"/>
</dbReference>
<dbReference type="AlphaFoldDB" id="A0A081BFR2"/>
<dbReference type="EMBL" id="BBIO01000041">
    <property type="protein sequence ID" value="GAK46880.1"/>
    <property type="molecule type" value="Genomic_DNA"/>
</dbReference>
<gene>
    <name evidence="1" type="ORF">M2A_3379</name>
</gene>
<sequence>MPSPNLAVTHVAAAQNQKEVTINDAVDALDNAMNQALSVAMADANLTLTGTQANRNGLIILTGTLTASRTLTLPANHRRLAIRNATNGGQDVRAKYAGSGAEVVIVPGATVLVQGNGGDLYGVGGGAGALGDLTDVFIAGAANGDVLQFDGAAWGATGVGVYNRALLPFRGALLRRSTNFSVATTGVYVAVPWQTAEYDSDAFWDAGQPSRLTIPAGVTKVRIVGNIEWQTSPTSQLVRCG</sequence>
<keyword evidence="2" id="KW-1185">Reference proteome</keyword>
<evidence type="ECO:0000313" key="1">
    <source>
        <dbReference type="EMBL" id="GAK46880.1"/>
    </source>
</evidence>
<dbReference type="eggNOG" id="ENOG50314FX">
    <property type="taxonomic scope" value="Bacteria"/>
</dbReference>
<feature type="non-terminal residue" evidence="1">
    <location>
        <position position="241"/>
    </location>
</feature>
<dbReference type="STRING" id="1333998.M2A_3379"/>
<accession>A0A081BFR2</accession>
<proteinExistence type="predicted"/>
<dbReference type="RefSeq" id="WP_045449912.1">
    <property type="nucleotide sequence ID" value="NZ_BBIO01000041.1"/>
</dbReference>